<accession>A0A413FEF4</accession>
<keyword evidence="4" id="KW-0804">Transcription</keyword>
<dbReference type="Pfam" id="PF03466">
    <property type="entry name" value="LysR_substrate"/>
    <property type="match status" value="1"/>
</dbReference>
<dbReference type="EMBL" id="QSBM01000010">
    <property type="protein sequence ID" value="RGX28814.1"/>
    <property type="molecule type" value="Genomic_DNA"/>
</dbReference>
<evidence type="ECO:0000256" key="1">
    <source>
        <dbReference type="ARBA" id="ARBA00009437"/>
    </source>
</evidence>
<evidence type="ECO:0000313" key="7">
    <source>
        <dbReference type="Proteomes" id="UP000283880"/>
    </source>
</evidence>
<dbReference type="GO" id="GO:0003700">
    <property type="term" value="F:DNA-binding transcription factor activity"/>
    <property type="evidence" value="ECO:0007669"/>
    <property type="project" value="InterPro"/>
</dbReference>
<feature type="domain" description="HTH lysR-type" evidence="5">
    <location>
        <begin position="1"/>
        <end position="58"/>
    </location>
</feature>
<evidence type="ECO:0000256" key="3">
    <source>
        <dbReference type="ARBA" id="ARBA00023125"/>
    </source>
</evidence>
<dbReference type="PANTHER" id="PTHR30126:SF40">
    <property type="entry name" value="HTH-TYPE TRANSCRIPTIONAL REGULATOR GLTR"/>
    <property type="match status" value="1"/>
</dbReference>
<dbReference type="PANTHER" id="PTHR30126">
    <property type="entry name" value="HTH-TYPE TRANSCRIPTIONAL REGULATOR"/>
    <property type="match status" value="1"/>
</dbReference>
<evidence type="ECO:0000259" key="5">
    <source>
        <dbReference type="PROSITE" id="PS50931"/>
    </source>
</evidence>
<keyword evidence="3" id="KW-0238">DNA-binding</keyword>
<dbReference type="PROSITE" id="PS50931">
    <property type="entry name" value="HTH_LYSR"/>
    <property type="match status" value="1"/>
</dbReference>
<dbReference type="CDD" id="cd05466">
    <property type="entry name" value="PBP2_LTTR_substrate"/>
    <property type="match status" value="1"/>
</dbReference>
<keyword evidence="2" id="KW-0805">Transcription regulation</keyword>
<name>A0A413FEF4_9FIRM</name>
<reference evidence="6 7" key="1">
    <citation type="submission" date="2018-08" db="EMBL/GenBank/DDBJ databases">
        <title>A genome reference for cultivated species of the human gut microbiota.</title>
        <authorList>
            <person name="Zou Y."/>
            <person name="Xue W."/>
            <person name="Luo G."/>
        </authorList>
    </citation>
    <scope>NUCLEOTIDE SEQUENCE [LARGE SCALE GENOMIC DNA]</scope>
    <source>
        <strain evidence="6 7">AF04-15</strain>
    </source>
</reference>
<gene>
    <name evidence="6" type="ORF">DWV29_14480</name>
</gene>
<dbReference type="Proteomes" id="UP000283880">
    <property type="component" value="Unassembled WGS sequence"/>
</dbReference>
<comment type="similarity">
    <text evidence="1">Belongs to the LysR transcriptional regulatory family.</text>
</comment>
<dbReference type="Pfam" id="PF00126">
    <property type="entry name" value="HTH_1"/>
    <property type="match status" value="1"/>
</dbReference>
<dbReference type="InterPro" id="IPR036388">
    <property type="entry name" value="WH-like_DNA-bd_sf"/>
</dbReference>
<dbReference type="Gene3D" id="1.10.10.10">
    <property type="entry name" value="Winged helix-like DNA-binding domain superfamily/Winged helix DNA-binding domain"/>
    <property type="match status" value="1"/>
</dbReference>
<dbReference type="FunFam" id="1.10.10.10:FF:000001">
    <property type="entry name" value="LysR family transcriptional regulator"/>
    <property type="match status" value="1"/>
</dbReference>
<evidence type="ECO:0000256" key="2">
    <source>
        <dbReference type="ARBA" id="ARBA00023015"/>
    </source>
</evidence>
<dbReference type="InterPro" id="IPR036390">
    <property type="entry name" value="WH_DNA-bd_sf"/>
</dbReference>
<dbReference type="Gene3D" id="3.40.190.290">
    <property type="match status" value="1"/>
</dbReference>
<evidence type="ECO:0000313" key="6">
    <source>
        <dbReference type="EMBL" id="RGX28814.1"/>
    </source>
</evidence>
<dbReference type="OrthoDB" id="119203at2"/>
<dbReference type="InterPro" id="IPR005119">
    <property type="entry name" value="LysR_subst-bd"/>
</dbReference>
<dbReference type="SUPFAM" id="SSF46785">
    <property type="entry name" value="Winged helix' DNA-binding domain"/>
    <property type="match status" value="1"/>
</dbReference>
<protein>
    <submittedName>
        <fullName evidence="6">LysR family transcriptional regulator</fullName>
    </submittedName>
</protein>
<dbReference type="RefSeq" id="WP_007704934.1">
    <property type="nucleotide sequence ID" value="NZ_JAWRJJ010000127.1"/>
</dbReference>
<proteinExistence type="inferred from homology"/>
<sequence length="297" mass="34519">MELRTLKTFIKVAELLNFSKAAEALGYTQSTVSVHIGQLETELHTRLFERFGKNVRLTAEGLSFLYYAERIIEAEREAANYMLHHMEPHGTLIIGAVDSINCYLLPPLLLKYHEQYPGVNVIIKTASMEILFEWLEHNEIDLACVLNENLYSNKYIKIFEAKTPVRFIVNVSHPLADHPHISLDSLTSQDFILTEKDIGYRRDLDIRLSQYERHVEPFLETGDAEAILRYIRHSNAVTFLPEYVVYQQLRDGSLRALQVDEISLNVWIHFLYLKKKWVTPQMRAFAELIQAQGLWPE</sequence>
<dbReference type="AlphaFoldDB" id="A0A413FEF4"/>
<dbReference type="PRINTS" id="PR00039">
    <property type="entry name" value="HTHLYSR"/>
</dbReference>
<organism evidence="6 7">
    <name type="scientific">Enterocloster asparagiformis</name>
    <dbReference type="NCBI Taxonomy" id="333367"/>
    <lineage>
        <taxon>Bacteria</taxon>
        <taxon>Bacillati</taxon>
        <taxon>Bacillota</taxon>
        <taxon>Clostridia</taxon>
        <taxon>Lachnospirales</taxon>
        <taxon>Lachnospiraceae</taxon>
        <taxon>Enterocloster</taxon>
    </lineage>
</organism>
<dbReference type="InterPro" id="IPR000847">
    <property type="entry name" value="LysR_HTH_N"/>
</dbReference>
<comment type="caution">
    <text evidence="6">The sequence shown here is derived from an EMBL/GenBank/DDBJ whole genome shotgun (WGS) entry which is preliminary data.</text>
</comment>
<dbReference type="GO" id="GO:0000976">
    <property type="term" value="F:transcription cis-regulatory region binding"/>
    <property type="evidence" value="ECO:0007669"/>
    <property type="project" value="TreeGrafter"/>
</dbReference>
<evidence type="ECO:0000256" key="4">
    <source>
        <dbReference type="ARBA" id="ARBA00023163"/>
    </source>
</evidence>
<dbReference type="SUPFAM" id="SSF53850">
    <property type="entry name" value="Periplasmic binding protein-like II"/>
    <property type="match status" value="1"/>
</dbReference>